<evidence type="ECO:0000256" key="3">
    <source>
        <dbReference type="ARBA" id="ARBA00022470"/>
    </source>
</evidence>
<keyword evidence="6" id="KW-0946">Virion</keyword>
<evidence type="ECO:0000256" key="1">
    <source>
        <dbReference type="ARBA" id="ARBA00003421"/>
    </source>
</evidence>
<comment type="function">
    <text evidence="1">Forms the portal vertex of the capsid. This portal plays critical roles in head assembly, genome packaging, neck/tail attachment, and genome ejection. The portal protein multimerizes as a single ring-shaped homododecamer arranged around a central channel.</text>
</comment>
<keyword evidence="10" id="KW-1160">Virus entry into host cell</keyword>
<dbReference type="InterPro" id="IPR020991">
    <property type="entry name" value="Connector_podovirus"/>
</dbReference>
<evidence type="ECO:0000256" key="5">
    <source>
        <dbReference type="ARBA" id="ARBA00022612"/>
    </source>
</evidence>
<evidence type="ECO:0000256" key="6">
    <source>
        <dbReference type="ARBA" id="ARBA00022844"/>
    </source>
</evidence>
<organism evidence="11">
    <name type="scientific">uncultured Caudovirales phage</name>
    <dbReference type="NCBI Taxonomy" id="2100421"/>
    <lineage>
        <taxon>Viruses</taxon>
        <taxon>Duplodnaviria</taxon>
        <taxon>Heunggongvirae</taxon>
        <taxon>Uroviricota</taxon>
        <taxon>Caudoviricetes</taxon>
        <taxon>Peduoviridae</taxon>
        <taxon>Maltschvirus</taxon>
        <taxon>Maltschvirus maltsch</taxon>
    </lineage>
</organism>
<keyword evidence="7" id="KW-0118">Viral capsid assembly</keyword>
<keyword evidence="3" id="KW-1244">Viral short tail ejection system</keyword>
<sequence>MNPSELIDVSNRLISERYEWDRVWEQSARLVLPMQDREFRRGAATMSSREAIDGWAAGPRSVDKIAERFDITAVMAAERLATGLLSLVTPDSEKWMALGISDPLGAVEATDEETRWLERQRDYLMSTMYTPATGWNQANGGAMRSMVVFGTGIYFIEEAWGKRGQNDVAVPYTFTPLPLSENYLTVDGQNEIDQDYRRFRMSARSALTLFGDKLHPMTSAMANDPQRWHQQVDFLHWVGYRREPGMQGDPMRHSPVESVYIEVEKKHEIRRGGFNYFPVVAYHWNQVPSSPYGESPVMLVMAEIKGGNILAKNSLLSAQQLTKPPVGTSNDSTMQRPNLNPGAINFGALDSQGNLKIKPIILAQNPSLVQSLLDGSRNQIKEGLYTNLWQILINNPQMTATEALIRSNEKGELLGPIGTKIQAGLSHMTDAALTILEGKGAWRPGAALEPPASIAGRNIKSSFNSPLDRMRRAGELIGIERTIQTIGPLAQIDPSVMDNFDNDEIVKLAQEINGAPKKILRKPEDIAQIRQQRDQQMQAQQALAAAQQAGQAATGLTKGAPAVQGVMDAMQQGQAPQGNG</sequence>
<keyword evidence="4" id="KW-1162">Viral penetration into host cytoplasm</keyword>
<evidence type="ECO:0000256" key="9">
    <source>
        <dbReference type="ARBA" id="ARBA00023219"/>
    </source>
</evidence>
<evidence type="ECO:0000313" key="11">
    <source>
        <dbReference type="EMBL" id="CAB5079608.1"/>
    </source>
</evidence>
<accession>A0A6J7VP21</accession>
<protein>
    <submittedName>
        <fullName evidence="11">Head-to-tail connector protein, podovirus-type</fullName>
    </submittedName>
</protein>
<dbReference type="Pfam" id="PF12236">
    <property type="entry name" value="Head-tail_con"/>
    <property type="match status" value="1"/>
</dbReference>
<dbReference type="EMBL" id="LR798191">
    <property type="protein sequence ID" value="CAB5079608.1"/>
    <property type="molecule type" value="Genomic_DNA"/>
</dbReference>
<dbReference type="GO" id="GO:0044423">
    <property type="term" value="C:virion component"/>
    <property type="evidence" value="ECO:0007669"/>
    <property type="project" value="UniProtKB-KW"/>
</dbReference>
<evidence type="ECO:0000256" key="2">
    <source>
        <dbReference type="ARBA" id="ARBA00004328"/>
    </source>
</evidence>
<evidence type="ECO:0000256" key="7">
    <source>
        <dbReference type="ARBA" id="ARBA00022950"/>
    </source>
</evidence>
<name>A0A6J7VP21_9CAUD</name>
<evidence type="ECO:0000256" key="8">
    <source>
        <dbReference type="ARBA" id="ARBA00023009"/>
    </source>
</evidence>
<keyword evidence="9" id="KW-0231">Viral genome packaging</keyword>
<reference evidence="11" key="1">
    <citation type="submission" date="2020-05" db="EMBL/GenBank/DDBJ databases">
        <authorList>
            <person name="Chiriac C."/>
            <person name="Salcher M."/>
            <person name="Ghai R."/>
            <person name="Kavagutti S V."/>
        </authorList>
    </citation>
    <scope>NUCLEOTIDE SEQUENCE</scope>
</reference>
<evidence type="ECO:0000256" key="10">
    <source>
        <dbReference type="ARBA" id="ARBA00023296"/>
    </source>
</evidence>
<evidence type="ECO:0000256" key="4">
    <source>
        <dbReference type="ARBA" id="ARBA00022595"/>
    </source>
</evidence>
<proteinExistence type="predicted"/>
<keyword evidence="5" id="KW-1188">Viral release from host cell</keyword>
<gene>
    <name evidence="11" type="ORF">UFOVP143_51</name>
</gene>
<dbReference type="GO" id="GO:0099002">
    <property type="term" value="P:symbiont genome ejection through host cell envelope, short tail mechanism"/>
    <property type="evidence" value="ECO:0007669"/>
    <property type="project" value="UniProtKB-KW"/>
</dbReference>
<comment type="subcellular location">
    <subcellularLocation>
        <location evidence="2">Virion</location>
    </subcellularLocation>
</comment>
<keyword evidence="8" id="KW-1171">Viral genome ejection through host cell envelope</keyword>